<keyword evidence="1" id="KW-0472">Membrane</keyword>
<keyword evidence="1" id="KW-1133">Transmembrane helix</keyword>
<dbReference type="EMBL" id="NEDP02005569">
    <property type="protein sequence ID" value="OWF38349.1"/>
    <property type="molecule type" value="Genomic_DNA"/>
</dbReference>
<organism evidence="2 3">
    <name type="scientific">Mizuhopecten yessoensis</name>
    <name type="common">Japanese scallop</name>
    <name type="synonym">Patinopecten yessoensis</name>
    <dbReference type="NCBI Taxonomy" id="6573"/>
    <lineage>
        <taxon>Eukaryota</taxon>
        <taxon>Metazoa</taxon>
        <taxon>Spiralia</taxon>
        <taxon>Lophotrochozoa</taxon>
        <taxon>Mollusca</taxon>
        <taxon>Bivalvia</taxon>
        <taxon>Autobranchia</taxon>
        <taxon>Pteriomorphia</taxon>
        <taxon>Pectinida</taxon>
        <taxon>Pectinoidea</taxon>
        <taxon>Pectinidae</taxon>
        <taxon>Mizuhopecten</taxon>
    </lineage>
</organism>
<feature type="transmembrane region" description="Helical" evidence="1">
    <location>
        <begin position="61"/>
        <end position="81"/>
    </location>
</feature>
<dbReference type="Proteomes" id="UP000242188">
    <property type="component" value="Unassembled WGS sequence"/>
</dbReference>
<dbReference type="AlphaFoldDB" id="A0A210PPC1"/>
<keyword evidence="1" id="KW-0812">Transmembrane</keyword>
<evidence type="ECO:0000256" key="1">
    <source>
        <dbReference type="SAM" id="Phobius"/>
    </source>
</evidence>
<protein>
    <submittedName>
        <fullName evidence="2">Uncharacterized protein</fullName>
    </submittedName>
</protein>
<dbReference type="OrthoDB" id="6072615at2759"/>
<comment type="caution">
    <text evidence="2">The sequence shown here is derived from an EMBL/GenBank/DDBJ whole genome shotgun (WGS) entry which is preliminary data.</text>
</comment>
<name>A0A210PPC1_MIZYE</name>
<evidence type="ECO:0000313" key="3">
    <source>
        <dbReference type="Proteomes" id="UP000242188"/>
    </source>
</evidence>
<accession>A0A210PPC1</accession>
<proteinExistence type="predicted"/>
<evidence type="ECO:0000313" key="2">
    <source>
        <dbReference type="EMBL" id="OWF38349.1"/>
    </source>
</evidence>
<keyword evidence="3" id="KW-1185">Reference proteome</keyword>
<gene>
    <name evidence="2" type="ORF">KP79_PYT17270</name>
</gene>
<sequence length="379" mass="42656">MIRLSITLSERNIHIQFENSPCTIPSLIFIPNLPPSSASSSHTSNDHVVKQWLRKDSGLRLYLLISMTFYPPLLLVLLLTLRQTTEAITVIRSWVPARQIEVCVKEALLVPELYIEQVGGFFLLRRCTSGTLFSIPACGCVETFPVPEVLTTTHRTTTTAVTSTGIQGVPVPSQDDGQFGDFCGPSFRFIYNRTTMSDDRSVPSLATNSVRFVRLAGSVGETSLLLGRDGFLTIWTMSYITFAHRFKFMLRFKLHENFEYQDQLYNLFGDGPCGNYTSKYRISVNPVKREVHADVTLRNRAMVNLVLSDVRLDDWTVVELEAMRGQVRLVIDHRERRDYIGASTIKSSPCPMEIGKESSTAAGFVGYIDMLAFHNCFGN</sequence>
<reference evidence="2 3" key="1">
    <citation type="journal article" date="2017" name="Nat. Ecol. Evol.">
        <title>Scallop genome provides insights into evolution of bilaterian karyotype and development.</title>
        <authorList>
            <person name="Wang S."/>
            <person name="Zhang J."/>
            <person name="Jiao W."/>
            <person name="Li J."/>
            <person name="Xun X."/>
            <person name="Sun Y."/>
            <person name="Guo X."/>
            <person name="Huan P."/>
            <person name="Dong B."/>
            <person name="Zhang L."/>
            <person name="Hu X."/>
            <person name="Sun X."/>
            <person name="Wang J."/>
            <person name="Zhao C."/>
            <person name="Wang Y."/>
            <person name="Wang D."/>
            <person name="Huang X."/>
            <person name="Wang R."/>
            <person name="Lv J."/>
            <person name="Li Y."/>
            <person name="Zhang Z."/>
            <person name="Liu B."/>
            <person name="Lu W."/>
            <person name="Hui Y."/>
            <person name="Liang J."/>
            <person name="Zhou Z."/>
            <person name="Hou R."/>
            <person name="Li X."/>
            <person name="Liu Y."/>
            <person name="Li H."/>
            <person name="Ning X."/>
            <person name="Lin Y."/>
            <person name="Zhao L."/>
            <person name="Xing Q."/>
            <person name="Dou J."/>
            <person name="Li Y."/>
            <person name="Mao J."/>
            <person name="Guo H."/>
            <person name="Dou H."/>
            <person name="Li T."/>
            <person name="Mu C."/>
            <person name="Jiang W."/>
            <person name="Fu Q."/>
            <person name="Fu X."/>
            <person name="Miao Y."/>
            <person name="Liu J."/>
            <person name="Yu Q."/>
            <person name="Li R."/>
            <person name="Liao H."/>
            <person name="Li X."/>
            <person name="Kong Y."/>
            <person name="Jiang Z."/>
            <person name="Chourrout D."/>
            <person name="Li R."/>
            <person name="Bao Z."/>
        </authorList>
    </citation>
    <scope>NUCLEOTIDE SEQUENCE [LARGE SCALE GENOMIC DNA]</scope>
    <source>
        <strain evidence="2 3">PY_sf001</strain>
    </source>
</reference>